<accession>A0A368XN97</accession>
<dbReference type="EMBL" id="QPJK01000006">
    <property type="protein sequence ID" value="RCW69482.1"/>
    <property type="molecule type" value="Genomic_DNA"/>
</dbReference>
<comment type="caution">
    <text evidence="1">The sequence shown here is derived from an EMBL/GenBank/DDBJ whole genome shotgun (WGS) entry which is preliminary data.</text>
</comment>
<organism evidence="1 2">
    <name type="scientific">Pseudorhodoferax soli</name>
    <dbReference type="NCBI Taxonomy" id="545864"/>
    <lineage>
        <taxon>Bacteria</taxon>
        <taxon>Pseudomonadati</taxon>
        <taxon>Pseudomonadota</taxon>
        <taxon>Betaproteobacteria</taxon>
        <taxon>Burkholderiales</taxon>
        <taxon>Comamonadaceae</taxon>
    </lineage>
</organism>
<protein>
    <submittedName>
        <fullName evidence="1">Uncharacterized protein</fullName>
    </submittedName>
</protein>
<dbReference type="OrthoDB" id="8909168at2"/>
<reference evidence="1 2" key="1">
    <citation type="submission" date="2018-07" db="EMBL/GenBank/DDBJ databases">
        <title>Genomic Encyclopedia of Type Strains, Phase IV (KMG-IV): sequencing the most valuable type-strain genomes for metagenomic binning, comparative biology and taxonomic classification.</title>
        <authorList>
            <person name="Goeker M."/>
        </authorList>
    </citation>
    <scope>NUCLEOTIDE SEQUENCE [LARGE SCALE GENOMIC DNA]</scope>
    <source>
        <strain evidence="1 2">DSM 21634</strain>
    </source>
</reference>
<name>A0A368XN97_9BURK</name>
<evidence type="ECO:0000313" key="1">
    <source>
        <dbReference type="EMBL" id="RCW69482.1"/>
    </source>
</evidence>
<dbReference type="Proteomes" id="UP000252884">
    <property type="component" value="Unassembled WGS sequence"/>
</dbReference>
<proteinExistence type="predicted"/>
<evidence type="ECO:0000313" key="2">
    <source>
        <dbReference type="Proteomes" id="UP000252884"/>
    </source>
</evidence>
<dbReference type="RefSeq" id="WP_114469882.1">
    <property type="nucleotide sequence ID" value="NZ_QPJK01000006.1"/>
</dbReference>
<gene>
    <name evidence="1" type="ORF">DES41_106356</name>
</gene>
<keyword evidence="2" id="KW-1185">Reference proteome</keyword>
<sequence>MKQIRISGTGGVARIDGQRFVCEWMEASLMNRWLLKIRLAEALAAHGEGSHWVERRDKELAQEPATA</sequence>
<dbReference type="AlphaFoldDB" id="A0A368XN97"/>